<feature type="transmembrane region" description="Helical" evidence="9">
    <location>
        <begin position="104"/>
        <end position="123"/>
    </location>
</feature>
<evidence type="ECO:0000256" key="2">
    <source>
        <dbReference type="ARBA" id="ARBA00022475"/>
    </source>
</evidence>
<dbReference type="PANTHER" id="PTHR24229">
    <property type="entry name" value="NEUROPEPTIDES RECEPTOR"/>
    <property type="match status" value="1"/>
</dbReference>
<evidence type="ECO:0000256" key="6">
    <source>
        <dbReference type="ARBA" id="ARBA00023136"/>
    </source>
</evidence>
<keyword evidence="3 9" id="KW-0812">Transmembrane</keyword>
<evidence type="ECO:0000313" key="11">
    <source>
        <dbReference type="EMBL" id="CAG5098008.1"/>
    </source>
</evidence>
<evidence type="ECO:0000256" key="4">
    <source>
        <dbReference type="ARBA" id="ARBA00022989"/>
    </source>
</evidence>
<evidence type="ECO:0000256" key="3">
    <source>
        <dbReference type="ARBA" id="ARBA00022692"/>
    </source>
</evidence>
<keyword evidence="12" id="KW-1185">Reference proteome</keyword>
<comment type="subcellular location">
    <subcellularLocation>
        <location evidence="1">Cell membrane</location>
        <topology evidence="1">Multi-pass membrane protein</topology>
    </subcellularLocation>
</comment>
<accession>A0ABN7SHP8</accession>
<evidence type="ECO:0000259" key="10">
    <source>
        <dbReference type="PROSITE" id="PS50262"/>
    </source>
</evidence>
<keyword evidence="5" id="KW-0297">G-protein coupled receptor</keyword>
<dbReference type="PRINTS" id="PR00237">
    <property type="entry name" value="GPCRRHODOPSN"/>
</dbReference>
<dbReference type="InterPro" id="IPR000276">
    <property type="entry name" value="GPCR_Rhodpsn"/>
</dbReference>
<evidence type="ECO:0000313" key="12">
    <source>
        <dbReference type="Proteomes" id="UP001158576"/>
    </source>
</evidence>
<dbReference type="Pfam" id="PF00001">
    <property type="entry name" value="7tm_1"/>
    <property type="match status" value="1"/>
</dbReference>
<keyword evidence="4 9" id="KW-1133">Transmembrane helix</keyword>
<dbReference type="PROSITE" id="PS50262">
    <property type="entry name" value="G_PROTEIN_RECEP_F1_2"/>
    <property type="match status" value="1"/>
</dbReference>
<gene>
    <name evidence="11" type="ORF">OKIOD_LOCUS6886</name>
</gene>
<dbReference type="PANTHER" id="PTHR24229:SF112">
    <property type="entry name" value="CHEMOKINE-LIKE RECEPTOR 1"/>
    <property type="match status" value="1"/>
</dbReference>
<evidence type="ECO:0000256" key="9">
    <source>
        <dbReference type="SAM" id="Phobius"/>
    </source>
</evidence>
<evidence type="ECO:0000256" key="7">
    <source>
        <dbReference type="ARBA" id="ARBA00023170"/>
    </source>
</evidence>
<dbReference type="InterPro" id="IPR017452">
    <property type="entry name" value="GPCR_Rhodpsn_7TM"/>
</dbReference>
<name>A0ABN7SHP8_OIKDI</name>
<proteinExistence type="predicted"/>
<dbReference type="SUPFAM" id="SSF81321">
    <property type="entry name" value="Family A G protein-coupled receptor-like"/>
    <property type="match status" value="1"/>
</dbReference>
<reference evidence="11 12" key="1">
    <citation type="submission" date="2021-04" db="EMBL/GenBank/DDBJ databases">
        <authorList>
            <person name="Bliznina A."/>
        </authorList>
    </citation>
    <scope>NUCLEOTIDE SEQUENCE [LARGE SCALE GENOMIC DNA]</scope>
</reference>
<sequence>MVLVQCFLIGFVIPVAAICFCYMRILLTMNQVHKRAHSRSFQSTLQSDKIAPSTTISARKRVTILIMVLIISFIFCWLPFHLWHIAKITGVNVSRTTCSITTDLTFVLAYFNAVLNPILYSFLSHDFRNRFTLTRHKICRKFLLRLQLIIPTTSCCYPFQEFFQIILRRIYYI</sequence>
<dbReference type="Gene3D" id="1.20.1070.10">
    <property type="entry name" value="Rhodopsin 7-helix transmembrane proteins"/>
    <property type="match status" value="1"/>
</dbReference>
<keyword evidence="7" id="KW-0675">Receptor</keyword>
<protein>
    <submittedName>
        <fullName evidence="11">Oidioi.mRNA.OKI2018_I69.XSR.g15328.t1.cds</fullName>
    </submittedName>
</protein>
<dbReference type="Proteomes" id="UP001158576">
    <property type="component" value="Chromosome XSR"/>
</dbReference>
<evidence type="ECO:0000256" key="5">
    <source>
        <dbReference type="ARBA" id="ARBA00023040"/>
    </source>
</evidence>
<keyword evidence="8" id="KW-0807">Transducer</keyword>
<evidence type="ECO:0000256" key="8">
    <source>
        <dbReference type="ARBA" id="ARBA00023224"/>
    </source>
</evidence>
<feature type="domain" description="G-protein coupled receptors family 1 profile" evidence="10">
    <location>
        <begin position="1"/>
        <end position="120"/>
    </location>
</feature>
<dbReference type="EMBL" id="OU015569">
    <property type="protein sequence ID" value="CAG5098008.1"/>
    <property type="molecule type" value="Genomic_DNA"/>
</dbReference>
<feature type="transmembrane region" description="Helical" evidence="9">
    <location>
        <begin position="6"/>
        <end position="27"/>
    </location>
</feature>
<feature type="transmembrane region" description="Helical" evidence="9">
    <location>
        <begin position="62"/>
        <end position="84"/>
    </location>
</feature>
<evidence type="ECO:0000256" key="1">
    <source>
        <dbReference type="ARBA" id="ARBA00004651"/>
    </source>
</evidence>
<keyword evidence="2" id="KW-1003">Cell membrane</keyword>
<keyword evidence="6 9" id="KW-0472">Membrane</keyword>
<organism evidence="11 12">
    <name type="scientific">Oikopleura dioica</name>
    <name type="common">Tunicate</name>
    <dbReference type="NCBI Taxonomy" id="34765"/>
    <lineage>
        <taxon>Eukaryota</taxon>
        <taxon>Metazoa</taxon>
        <taxon>Chordata</taxon>
        <taxon>Tunicata</taxon>
        <taxon>Appendicularia</taxon>
        <taxon>Copelata</taxon>
        <taxon>Oikopleuridae</taxon>
        <taxon>Oikopleura</taxon>
    </lineage>
</organism>